<dbReference type="InterPro" id="IPR000915">
    <property type="entry name" value="60S_ribosomal_eL6"/>
</dbReference>
<dbReference type="Proteomes" id="UP000594262">
    <property type="component" value="Unplaced"/>
</dbReference>
<evidence type="ECO:0000313" key="10">
    <source>
        <dbReference type="Proteomes" id="UP000594262"/>
    </source>
</evidence>
<evidence type="ECO:0000256" key="7">
    <source>
        <dbReference type="ARBA" id="ARBA00046388"/>
    </source>
</evidence>
<dbReference type="GO" id="GO:0003723">
    <property type="term" value="F:RNA binding"/>
    <property type="evidence" value="ECO:0007669"/>
    <property type="project" value="TreeGrafter"/>
</dbReference>
<dbReference type="InterPro" id="IPR005568">
    <property type="entry name" value="Ribosomal_uL6_N"/>
</dbReference>
<evidence type="ECO:0000256" key="5">
    <source>
        <dbReference type="ARBA" id="ARBA00035233"/>
    </source>
</evidence>
<dbReference type="GO" id="GO:0000027">
    <property type="term" value="P:ribosomal large subunit assembly"/>
    <property type="evidence" value="ECO:0007669"/>
    <property type="project" value="TreeGrafter"/>
</dbReference>
<dbReference type="PANTHER" id="PTHR10715:SF0">
    <property type="entry name" value="LARGE RIBOSOMAL SUBUNIT PROTEIN EL6"/>
    <property type="match status" value="1"/>
</dbReference>
<dbReference type="GO" id="GO:0022625">
    <property type="term" value="C:cytosolic large ribosomal subunit"/>
    <property type="evidence" value="ECO:0007669"/>
    <property type="project" value="TreeGrafter"/>
</dbReference>
<reference evidence="9" key="1">
    <citation type="submission" date="2021-01" db="UniProtKB">
        <authorList>
            <consortium name="EnsemblMetazoa"/>
        </authorList>
    </citation>
    <scope>IDENTIFICATION</scope>
</reference>
<comment type="function">
    <text evidence="4">Component of the large ribosomal subunit. The ribosome is a large ribonucleoprotein complex responsible for the synthesis of proteins in the cell.</text>
</comment>
<keyword evidence="10" id="KW-1185">Reference proteome</keyword>
<evidence type="ECO:0000313" key="9">
    <source>
        <dbReference type="EnsemblMetazoa" id="CLYHEMP019053.1"/>
    </source>
</evidence>
<sequence>FELPAAGRGSQIKITGSWLSGAGLFCSAKYNDFVFCFHECNLLCRPFPVGLSVKKMAKPHASRNSTLPGGVSRLGRATVYKKKALYKRKKVATKPAAKDAATTKVKQVGGDKNGKTRTVPLQKESRFYPTEDIKRPLRNRKTQRPSKLRQSLTPGTVCILLAGRHRGKRVVLLKQLDNSGLLLVTGPYKVNGVPLRRVPASYVIATQTKVDVSGVKLSDKINDTLFKRSKKAKRSSDAMFEESAAGYKVSDERKSEQESVDTAVLAAIGKEPQLKRYMSQLFTLRKGQFPHEMIF</sequence>
<dbReference type="SUPFAM" id="SSF50104">
    <property type="entry name" value="Translation proteins SH3-like domain"/>
    <property type="match status" value="1"/>
</dbReference>
<accession>A0A7M5X7F4</accession>
<dbReference type="GO" id="GO:0003735">
    <property type="term" value="F:structural constituent of ribosome"/>
    <property type="evidence" value="ECO:0007669"/>
    <property type="project" value="InterPro"/>
</dbReference>
<keyword evidence="3" id="KW-0687">Ribonucleoprotein</keyword>
<comment type="subunit">
    <text evidence="7">Component of the large ribosomal subunit. May bind IPO9 with low affinity.</text>
</comment>
<dbReference type="Gene3D" id="2.30.30.30">
    <property type="match status" value="1"/>
</dbReference>
<dbReference type="CDD" id="cd13156">
    <property type="entry name" value="KOW_RPL6"/>
    <property type="match status" value="1"/>
</dbReference>
<dbReference type="Pfam" id="PF03868">
    <property type="entry name" value="Ribosomal_L6e_N"/>
    <property type="match status" value="1"/>
</dbReference>
<dbReference type="GO" id="GO:0002181">
    <property type="term" value="P:cytoplasmic translation"/>
    <property type="evidence" value="ECO:0007669"/>
    <property type="project" value="TreeGrafter"/>
</dbReference>
<protein>
    <recommendedName>
        <fullName evidence="5">Large ribosomal subunit protein eL6</fullName>
    </recommendedName>
    <alternativeName>
        <fullName evidence="6">60S ribosomal protein L6</fullName>
    </alternativeName>
</protein>
<comment type="similarity">
    <text evidence="1">Belongs to the eukaryotic ribosomal protein eL6 family.</text>
</comment>
<dbReference type="InterPro" id="IPR041997">
    <property type="entry name" value="Ribosomal_eL6_KOW"/>
</dbReference>
<dbReference type="OrthoDB" id="2436667at2759"/>
<evidence type="ECO:0000256" key="4">
    <source>
        <dbReference type="ARBA" id="ARBA00034092"/>
    </source>
</evidence>
<dbReference type="FunFam" id="2.30.30.30:FF:000014">
    <property type="entry name" value="60S ribosomal protein L6"/>
    <property type="match status" value="1"/>
</dbReference>
<dbReference type="PANTHER" id="PTHR10715">
    <property type="entry name" value="60S RIBOSOMAL PROTEIN L6"/>
    <property type="match status" value="1"/>
</dbReference>
<dbReference type="Pfam" id="PF01159">
    <property type="entry name" value="Ribosomal_L6e"/>
    <property type="match status" value="1"/>
</dbReference>
<dbReference type="InterPro" id="IPR008991">
    <property type="entry name" value="Translation_prot_SH3-like_sf"/>
</dbReference>
<evidence type="ECO:0000256" key="6">
    <source>
        <dbReference type="ARBA" id="ARBA00035351"/>
    </source>
</evidence>
<keyword evidence="2" id="KW-0689">Ribosomal protein</keyword>
<evidence type="ECO:0000256" key="1">
    <source>
        <dbReference type="ARBA" id="ARBA00010592"/>
    </source>
</evidence>
<feature type="domain" description="Large ribosomal subunit protein uL6 N-terminal" evidence="8">
    <location>
        <begin position="54"/>
        <end position="104"/>
    </location>
</feature>
<dbReference type="AlphaFoldDB" id="A0A7M5X7F4"/>
<evidence type="ECO:0000256" key="2">
    <source>
        <dbReference type="ARBA" id="ARBA00022980"/>
    </source>
</evidence>
<dbReference type="InterPro" id="IPR014722">
    <property type="entry name" value="Rib_uL2_dom2"/>
</dbReference>
<name>A0A7M5X7F4_9CNID</name>
<evidence type="ECO:0000256" key="3">
    <source>
        <dbReference type="ARBA" id="ARBA00023274"/>
    </source>
</evidence>
<dbReference type="EnsemblMetazoa" id="CLYHEMT019053.1">
    <property type="protein sequence ID" value="CLYHEMP019053.1"/>
    <property type="gene ID" value="CLYHEMG019053"/>
</dbReference>
<proteinExistence type="inferred from homology"/>
<evidence type="ECO:0000259" key="8">
    <source>
        <dbReference type="Pfam" id="PF03868"/>
    </source>
</evidence>
<organism evidence="9 10">
    <name type="scientific">Clytia hemisphaerica</name>
    <dbReference type="NCBI Taxonomy" id="252671"/>
    <lineage>
        <taxon>Eukaryota</taxon>
        <taxon>Metazoa</taxon>
        <taxon>Cnidaria</taxon>
        <taxon>Hydrozoa</taxon>
        <taxon>Hydroidolina</taxon>
        <taxon>Leptothecata</taxon>
        <taxon>Obeliida</taxon>
        <taxon>Clytiidae</taxon>
        <taxon>Clytia</taxon>
    </lineage>
</organism>